<evidence type="ECO:0000313" key="1">
    <source>
        <dbReference type="EMBL" id="MBA1155451.1"/>
    </source>
</evidence>
<keyword evidence="2" id="KW-1185">Reference proteome</keyword>
<organism evidence="1 2">
    <name type="scientific">Microvirga mediterraneensis</name>
    <dbReference type="NCBI Taxonomy" id="2754695"/>
    <lineage>
        <taxon>Bacteria</taxon>
        <taxon>Pseudomonadati</taxon>
        <taxon>Pseudomonadota</taxon>
        <taxon>Alphaproteobacteria</taxon>
        <taxon>Hyphomicrobiales</taxon>
        <taxon>Methylobacteriaceae</taxon>
        <taxon>Microvirga</taxon>
    </lineage>
</organism>
<name>A0A838BJI0_9HYPH</name>
<dbReference type="InterPro" id="IPR029017">
    <property type="entry name" value="Enolase-like_N"/>
</dbReference>
<dbReference type="SUPFAM" id="SSF51604">
    <property type="entry name" value="Enolase C-terminal domain-like"/>
    <property type="match status" value="1"/>
</dbReference>
<gene>
    <name evidence="1" type="ORF">H0S73_04795</name>
</gene>
<evidence type="ECO:0000313" key="2">
    <source>
        <dbReference type="Proteomes" id="UP000572984"/>
    </source>
</evidence>
<reference evidence="1 2" key="1">
    <citation type="submission" date="2020-07" db="EMBL/GenBank/DDBJ databases">
        <title>Draft genome and description of Microvirga mediterraneensis Marseille-Q2068 sp. nov.</title>
        <authorList>
            <person name="Boxberger M."/>
        </authorList>
    </citation>
    <scope>NUCLEOTIDE SEQUENCE [LARGE SCALE GENOMIC DNA]</scope>
    <source>
        <strain evidence="1 2">Marseille-Q2068</strain>
    </source>
</reference>
<comment type="caution">
    <text evidence="1">The sequence shown here is derived from an EMBL/GenBank/DDBJ whole genome shotgun (WGS) entry which is preliminary data.</text>
</comment>
<accession>A0A838BJI0</accession>
<dbReference type="Gene3D" id="3.30.390.10">
    <property type="entry name" value="Enolase-like, N-terminal domain"/>
    <property type="match status" value="1"/>
</dbReference>
<dbReference type="RefSeq" id="WP_181051090.1">
    <property type="nucleotide sequence ID" value="NZ_JACDXJ010000001.1"/>
</dbReference>
<sequence>MSGIRLRIRDIEIFERPMRFARPFRFGLVTVDEAPQAFVRVVVEVEGTGTATGVTAEMMMPKWFDKNPAKSPQDTIADLKASLGEAARNYAQAEDWDTAFGHHAGGFAAQKMWAADHGLPGLVASFGPALVDKAVADALLKALGLDFAEGLRRNVFGIDARLTTDLAEERIRSFLADVRPVGDVLLRHTVGLLDSLDGAGGLEDEIRLATLRLFKIKIGGDVDADIARLAAIHNLLSRHVPDYRATLDANEQYDPQRLRVLLQEMNSGALRAFRDHLLYIEQPFDRAGTFAAPLGDLADEIPFIIDEADGDYDAFPRAVELGYRGVSSKACKGFYKSVLNAVRVSVLNETQPAKFFVSAEDLTCQAGLGIQQDTALVAALGLSHAERNGHHYVEGFGPASDAEAARFLAAHPDLYRKQGKRIGLAFERGSLPTVSLLSAPGFASGAEPNWDSLVPLAQHHLS</sequence>
<dbReference type="Gene3D" id="3.20.20.120">
    <property type="entry name" value="Enolase-like C-terminal domain"/>
    <property type="match status" value="1"/>
</dbReference>
<dbReference type="InterPro" id="IPR036849">
    <property type="entry name" value="Enolase-like_C_sf"/>
</dbReference>
<protein>
    <submittedName>
        <fullName evidence="1">Enolase</fullName>
    </submittedName>
</protein>
<dbReference type="AlphaFoldDB" id="A0A838BJI0"/>
<dbReference type="Proteomes" id="UP000572984">
    <property type="component" value="Unassembled WGS sequence"/>
</dbReference>
<dbReference type="EMBL" id="JACDXJ010000001">
    <property type="protein sequence ID" value="MBA1155451.1"/>
    <property type="molecule type" value="Genomic_DNA"/>
</dbReference>
<proteinExistence type="predicted"/>